<dbReference type="Proteomes" id="UP000602124">
    <property type="component" value="Unassembled WGS sequence"/>
</dbReference>
<keyword evidence="5" id="KW-1133">Transmembrane helix</keyword>
<protein>
    <submittedName>
        <fullName evidence="6">Glycosyltransferase</fullName>
    </submittedName>
</protein>
<dbReference type="PANTHER" id="PTHR43630">
    <property type="entry name" value="POLY-BETA-1,6-N-ACETYL-D-GLUCOSAMINE SYNTHASE"/>
    <property type="match status" value="1"/>
</dbReference>
<keyword evidence="3" id="KW-0808">Transferase</keyword>
<dbReference type="SUPFAM" id="SSF53448">
    <property type="entry name" value="Nucleotide-diphospho-sugar transferases"/>
    <property type="match status" value="1"/>
</dbReference>
<evidence type="ECO:0000256" key="1">
    <source>
        <dbReference type="ARBA" id="ARBA00006739"/>
    </source>
</evidence>
<dbReference type="RefSeq" id="WP_198877348.1">
    <property type="nucleotide sequence ID" value="NZ_JAEKMH010000003.1"/>
</dbReference>
<keyword evidence="5" id="KW-0812">Transmembrane</keyword>
<feature type="transmembrane region" description="Helical" evidence="5">
    <location>
        <begin position="483"/>
        <end position="511"/>
    </location>
</feature>
<evidence type="ECO:0000256" key="5">
    <source>
        <dbReference type="SAM" id="Phobius"/>
    </source>
</evidence>
<feature type="transmembrane region" description="Helical" evidence="5">
    <location>
        <begin position="523"/>
        <end position="543"/>
    </location>
</feature>
<dbReference type="Pfam" id="PF13641">
    <property type="entry name" value="Glyco_tranf_2_3"/>
    <property type="match status" value="1"/>
</dbReference>
<keyword evidence="7" id="KW-1185">Reference proteome</keyword>
<keyword evidence="5" id="KW-0472">Membrane</keyword>
<comment type="caution">
    <text evidence="6">The sequence shown here is derived from an EMBL/GenBank/DDBJ whole genome shotgun (WGS) entry which is preliminary data.</text>
</comment>
<keyword evidence="2" id="KW-0328">Glycosyltransferase</keyword>
<evidence type="ECO:0000313" key="7">
    <source>
        <dbReference type="Proteomes" id="UP000602124"/>
    </source>
</evidence>
<dbReference type="PANTHER" id="PTHR43630:SF1">
    <property type="entry name" value="POLY-BETA-1,6-N-ACETYL-D-GLUCOSAMINE SYNTHASE"/>
    <property type="match status" value="1"/>
</dbReference>
<evidence type="ECO:0000256" key="4">
    <source>
        <dbReference type="SAM" id="MobiDB-lite"/>
    </source>
</evidence>
<feature type="region of interest" description="Disordered" evidence="4">
    <location>
        <begin position="591"/>
        <end position="627"/>
    </location>
</feature>
<dbReference type="EMBL" id="JAEKMH010000003">
    <property type="protein sequence ID" value="MBJ3786173.1"/>
    <property type="molecule type" value="Genomic_DNA"/>
</dbReference>
<evidence type="ECO:0000313" key="6">
    <source>
        <dbReference type="EMBL" id="MBJ3786173.1"/>
    </source>
</evidence>
<dbReference type="Gene3D" id="3.90.550.10">
    <property type="entry name" value="Spore Coat Polysaccharide Biosynthesis Protein SpsA, Chain A"/>
    <property type="match status" value="1"/>
</dbReference>
<accession>A0A934ISW9</accession>
<evidence type="ECO:0000256" key="3">
    <source>
        <dbReference type="ARBA" id="ARBA00022679"/>
    </source>
</evidence>
<reference evidence="6" key="1">
    <citation type="submission" date="2020-12" db="EMBL/GenBank/DDBJ databases">
        <title>Devosia sp. MSA67 isolated from Mo River.</title>
        <authorList>
            <person name="Ma F."/>
            <person name="Zi Z."/>
        </authorList>
    </citation>
    <scope>NUCLEOTIDE SEQUENCE</scope>
    <source>
        <strain evidence="6">MSA67</strain>
    </source>
</reference>
<gene>
    <name evidence="6" type="ORF">JEQ47_15725</name>
</gene>
<evidence type="ECO:0000256" key="2">
    <source>
        <dbReference type="ARBA" id="ARBA00022676"/>
    </source>
</evidence>
<feature type="transmembrane region" description="Helical" evidence="5">
    <location>
        <begin position="361"/>
        <end position="382"/>
    </location>
</feature>
<name>A0A934ISW9_9HYPH</name>
<feature type="transmembrane region" description="Helical" evidence="5">
    <location>
        <begin position="172"/>
        <end position="192"/>
    </location>
</feature>
<feature type="transmembrane region" description="Helical" evidence="5">
    <location>
        <begin position="555"/>
        <end position="572"/>
    </location>
</feature>
<dbReference type="GO" id="GO:0016757">
    <property type="term" value="F:glycosyltransferase activity"/>
    <property type="evidence" value="ECO:0007669"/>
    <property type="project" value="UniProtKB-KW"/>
</dbReference>
<sequence length="627" mass="69077">MSAATGLMQALLGPGTPPDVARAALDEALLSEVDPLHWCATHLRVPDAEVMRRAADWAGLAFLDAVPRLGDSGAEPERIDRLADIRMRRIALQDREIVIAAPDFFGVIRMEEFRRKYPTQGPAICLIPAPAMREHLVAEASAALVESARQTMARHWPRAAAQLELTTPMRHAFACLLLALAAILVVGPMTGFLLLMPLWLLLVLIPSFLRLAALCLPVAPDPQLGPLADLPVYTVLVPLRDEAHMVDQLCACLGGLDYPAEKLEIIFVVESSSPETVASVRRHLDDPRFSLLVVPDALPRTKPKALSFALPLCRGEFLVVYDAEDRPAPGQLRQVAACFDRDPEVACVQARLVIDNGGRSLLPSLFAGEYAALFSVLLPALARWGLVMPLGGTSNHFRTTTLRALGGWDSFNVTEDADLGVRLARRHLRCATCLSATLEAAPTRWSVWLGQRTRWMKGWMQTYVVHNRHMPELVSDLGWRGMLMLQVVLLGMLLAPLLHAGFLIVLIVHLLTGQLAWPMVEPWPLACIVVLVVGDTCAIATNLVGLSRTGQRHLWAWQALLPVYWVLIWLATQRAMREFTLRPFHWFKSPHSTSDETTPGPEAGPPRATEPAHHVYAENPGRVETPA</sequence>
<comment type="similarity">
    <text evidence="1">Belongs to the glycosyltransferase 2 family.</text>
</comment>
<organism evidence="6 7">
    <name type="scientific">Devosia sediminis</name>
    <dbReference type="NCBI Taxonomy" id="2798801"/>
    <lineage>
        <taxon>Bacteria</taxon>
        <taxon>Pseudomonadati</taxon>
        <taxon>Pseudomonadota</taxon>
        <taxon>Alphaproteobacteria</taxon>
        <taxon>Hyphomicrobiales</taxon>
        <taxon>Devosiaceae</taxon>
        <taxon>Devosia</taxon>
    </lineage>
</organism>
<dbReference type="AlphaFoldDB" id="A0A934ISW9"/>
<dbReference type="InterPro" id="IPR029044">
    <property type="entry name" value="Nucleotide-diphossugar_trans"/>
</dbReference>
<proteinExistence type="inferred from homology"/>